<reference evidence="1 2" key="1">
    <citation type="journal article" date="2015" name="Genome Biol. Evol.">
        <title>Phylogenomic analyses indicate that early fungi evolved digesting cell walls of algal ancestors of land plants.</title>
        <authorList>
            <person name="Chang Y."/>
            <person name="Wang S."/>
            <person name="Sekimoto S."/>
            <person name="Aerts A.L."/>
            <person name="Choi C."/>
            <person name="Clum A."/>
            <person name="LaButti K.M."/>
            <person name="Lindquist E.A."/>
            <person name="Yee Ngan C."/>
            <person name="Ohm R.A."/>
            <person name="Salamov A.A."/>
            <person name="Grigoriev I.V."/>
            <person name="Spatafora J.W."/>
            <person name="Berbee M.L."/>
        </authorList>
    </citation>
    <scope>NUCLEOTIDE SEQUENCE [LARGE SCALE GENOMIC DNA]</scope>
    <source>
        <strain evidence="1 2">NRRL 28638</strain>
    </source>
</reference>
<dbReference type="EMBL" id="KQ964563">
    <property type="protein sequence ID" value="KXN68739.1"/>
    <property type="molecule type" value="Genomic_DNA"/>
</dbReference>
<proteinExistence type="predicted"/>
<sequence length="181" mass="21061">MFEGTLQYIITQPKSCKNTWDIKSSENNETVLKLKLKAFKTSKLIDTSGNTLGTVELKRFLTSKRELTVIDLCNDLKITCTWFSLFKFPSFEITGNSNVDGYSKINWKLKREGFNNKLILEDLENGQCLAEFSRHHPSIKEIGTLIIFPKLDNNLNLMIFLVCCYSFRHILIEERSHLCWR</sequence>
<dbReference type="Proteomes" id="UP000070444">
    <property type="component" value="Unassembled WGS sequence"/>
</dbReference>
<organism evidence="1 2">
    <name type="scientific">Conidiobolus coronatus (strain ATCC 28846 / CBS 209.66 / NRRL 28638)</name>
    <name type="common">Delacroixia coronata</name>
    <dbReference type="NCBI Taxonomy" id="796925"/>
    <lineage>
        <taxon>Eukaryota</taxon>
        <taxon>Fungi</taxon>
        <taxon>Fungi incertae sedis</taxon>
        <taxon>Zoopagomycota</taxon>
        <taxon>Entomophthoromycotina</taxon>
        <taxon>Entomophthoromycetes</taxon>
        <taxon>Entomophthorales</taxon>
        <taxon>Ancylistaceae</taxon>
        <taxon>Conidiobolus</taxon>
    </lineage>
</organism>
<dbReference type="AlphaFoldDB" id="A0A137P1I4"/>
<protein>
    <submittedName>
        <fullName evidence="1">Uncharacterized protein</fullName>
    </submittedName>
</protein>
<keyword evidence="2" id="KW-1185">Reference proteome</keyword>
<evidence type="ECO:0000313" key="1">
    <source>
        <dbReference type="EMBL" id="KXN68739.1"/>
    </source>
</evidence>
<evidence type="ECO:0000313" key="2">
    <source>
        <dbReference type="Proteomes" id="UP000070444"/>
    </source>
</evidence>
<accession>A0A137P1I4</accession>
<name>A0A137P1I4_CONC2</name>
<gene>
    <name evidence="1" type="ORF">CONCODRAFT_8949</name>
</gene>